<keyword evidence="11" id="KW-0833">Ubl conjugation pathway</keyword>
<keyword evidence="8" id="KW-0341">Growth regulation</keyword>
<dbReference type="InterPro" id="IPR002108">
    <property type="entry name" value="ADF-H"/>
</dbReference>
<dbReference type="UniPathway" id="UPA00143"/>
<protein>
    <recommendedName>
        <fullName evidence="6">Cytokine-inducible SH2-containing protein</fullName>
    </recommendedName>
    <alternativeName>
        <fullName evidence="17">Twinfilin</fullName>
    </alternativeName>
</protein>
<dbReference type="InterPro" id="IPR035887">
    <property type="entry name" value="CIS_SH2"/>
</dbReference>
<dbReference type="PANTHER" id="PTHR13759:SF9">
    <property type="entry name" value="TWINFILIN-2"/>
    <property type="match status" value="1"/>
</dbReference>
<evidence type="ECO:0000256" key="8">
    <source>
        <dbReference type="ARBA" id="ARBA00022604"/>
    </source>
</evidence>
<evidence type="ECO:0000256" key="15">
    <source>
        <dbReference type="ARBA" id="ARBA00038532"/>
    </source>
</evidence>
<evidence type="ECO:0000256" key="1">
    <source>
        <dbReference type="ARBA" id="ARBA00004245"/>
    </source>
</evidence>
<keyword evidence="14" id="KW-0206">Cytoskeleton</keyword>
<dbReference type="SMART" id="SM00969">
    <property type="entry name" value="SOCS_box"/>
    <property type="match status" value="1"/>
</dbReference>
<dbReference type="GO" id="GO:0005938">
    <property type="term" value="C:cell cortex"/>
    <property type="evidence" value="ECO:0007669"/>
    <property type="project" value="UniProtKB-SubCell"/>
</dbReference>
<name>A0A6G0J4Y3_LARCR</name>
<organism evidence="23 24">
    <name type="scientific">Larimichthys crocea</name>
    <name type="common">Large yellow croaker</name>
    <name type="synonym">Pseudosciaena crocea</name>
    <dbReference type="NCBI Taxonomy" id="215358"/>
    <lineage>
        <taxon>Eukaryota</taxon>
        <taxon>Metazoa</taxon>
        <taxon>Chordata</taxon>
        <taxon>Craniata</taxon>
        <taxon>Vertebrata</taxon>
        <taxon>Euteleostomi</taxon>
        <taxon>Actinopterygii</taxon>
        <taxon>Neopterygii</taxon>
        <taxon>Teleostei</taxon>
        <taxon>Neoteleostei</taxon>
        <taxon>Acanthomorphata</taxon>
        <taxon>Eupercaria</taxon>
        <taxon>Sciaenidae</taxon>
        <taxon>Larimichthys</taxon>
    </lineage>
</organism>
<evidence type="ECO:0000259" key="20">
    <source>
        <dbReference type="PROSITE" id="PS50001"/>
    </source>
</evidence>
<comment type="subunit">
    <text evidence="15">Interacts with G-actin; ADP-actin form.</text>
</comment>
<evidence type="ECO:0000256" key="16">
    <source>
        <dbReference type="ARBA" id="ARBA00056419"/>
    </source>
</evidence>
<dbReference type="GO" id="GO:0035556">
    <property type="term" value="P:intracellular signal transduction"/>
    <property type="evidence" value="ECO:0007669"/>
    <property type="project" value="InterPro"/>
</dbReference>
<dbReference type="PROSITE" id="PS51263">
    <property type="entry name" value="ADF_H"/>
    <property type="match status" value="2"/>
</dbReference>
<dbReference type="InterPro" id="IPR000980">
    <property type="entry name" value="SH2"/>
</dbReference>
<dbReference type="GO" id="GO:0010976">
    <property type="term" value="P:positive regulation of neuron projection development"/>
    <property type="evidence" value="ECO:0007669"/>
    <property type="project" value="TreeGrafter"/>
</dbReference>
<feature type="region of interest" description="Disordered" evidence="19">
    <location>
        <begin position="482"/>
        <end position="506"/>
    </location>
</feature>
<dbReference type="Gene3D" id="1.10.750.20">
    <property type="entry name" value="SOCS box"/>
    <property type="match status" value="1"/>
</dbReference>
<evidence type="ECO:0000256" key="6">
    <source>
        <dbReference type="ARBA" id="ARBA00021548"/>
    </source>
</evidence>
<dbReference type="FunFam" id="3.40.20.10:FF:000007">
    <property type="entry name" value="Twinfilin-1 isoform 1"/>
    <property type="match status" value="1"/>
</dbReference>
<dbReference type="InterPro" id="IPR028458">
    <property type="entry name" value="Twinfilin"/>
</dbReference>
<comment type="subcellular location">
    <subcellularLocation>
        <location evidence="2">Cytoplasm</location>
        <location evidence="2">Cell cortex</location>
    </subcellularLocation>
    <subcellularLocation>
        <location evidence="1">Cytoplasm</location>
        <location evidence="1">Cytoskeleton</location>
    </subcellularLocation>
    <subcellularLocation>
        <location evidence="3">Cytoplasm</location>
        <location evidence="3">Perinuclear region</location>
    </subcellularLocation>
</comment>
<feature type="domain" description="SH2" evidence="20">
    <location>
        <begin position="399"/>
        <end position="480"/>
    </location>
</feature>
<dbReference type="SUPFAM" id="SSF158235">
    <property type="entry name" value="SOCS box-like"/>
    <property type="match status" value="1"/>
</dbReference>
<dbReference type="FunFam" id="3.40.20.10:FF:000042">
    <property type="entry name" value="Actin depolymerizing protein"/>
    <property type="match status" value="1"/>
</dbReference>
<evidence type="ECO:0000256" key="17">
    <source>
        <dbReference type="ARBA" id="ARBA00069496"/>
    </source>
</evidence>
<dbReference type="GO" id="GO:0016567">
    <property type="term" value="P:protein ubiquitination"/>
    <property type="evidence" value="ECO:0007669"/>
    <property type="project" value="UniProtKB-UniPathway"/>
</dbReference>
<evidence type="ECO:0000256" key="7">
    <source>
        <dbReference type="ARBA" id="ARBA00022490"/>
    </source>
</evidence>
<dbReference type="GO" id="GO:0010591">
    <property type="term" value="P:regulation of lamellipodium assembly"/>
    <property type="evidence" value="ECO:0007669"/>
    <property type="project" value="TreeGrafter"/>
</dbReference>
<dbReference type="InterPro" id="IPR029006">
    <property type="entry name" value="ADF-H/Gelsolin-like_dom_sf"/>
</dbReference>
<dbReference type="InterPro" id="IPR036860">
    <property type="entry name" value="SH2_dom_sf"/>
</dbReference>
<dbReference type="PROSITE" id="PS50225">
    <property type="entry name" value="SOCS"/>
    <property type="match status" value="1"/>
</dbReference>
<dbReference type="GO" id="GO:0048471">
    <property type="term" value="C:perinuclear region of cytoplasm"/>
    <property type="evidence" value="ECO:0007669"/>
    <property type="project" value="UniProtKB-SubCell"/>
</dbReference>
<evidence type="ECO:0000259" key="21">
    <source>
        <dbReference type="PROSITE" id="PS50225"/>
    </source>
</evidence>
<dbReference type="Pfam" id="PF00017">
    <property type="entry name" value="SH2"/>
    <property type="match status" value="1"/>
</dbReference>
<dbReference type="GO" id="GO:0051015">
    <property type="term" value="F:actin filament binding"/>
    <property type="evidence" value="ECO:0007669"/>
    <property type="project" value="TreeGrafter"/>
</dbReference>
<evidence type="ECO:0000256" key="9">
    <source>
        <dbReference type="ARBA" id="ARBA00022700"/>
    </source>
</evidence>
<evidence type="ECO:0000313" key="24">
    <source>
        <dbReference type="Proteomes" id="UP000424527"/>
    </source>
</evidence>
<keyword evidence="9" id="KW-0734">Signal transduction inhibitor</keyword>
<comment type="function">
    <text evidence="16">Actin-binding protein involved in motile and morphological processes. Inhibits actin polymerization, likely by sequestering G-actin.</text>
</comment>
<evidence type="ECO:0000313" key="23">
    <source>
        <dbReference type="EMBL" id="KAE8298546.1"/>
    </source>
</evidence>
<comment type="caution">
    <text evidence="23">The sequence shown here is derived from an EMBL/GenBank/DDBJ whole genome shotgun (WGS) entry which is preliminary data.</text>
</comment>
<evidence type="ECO:0000256" key="12">
    <source>
        <dbReference type="ARBA" id="ARBA00022999"/>
    </source>
</evidence>
<evidence type="ECO:0000256" key="10">
    <source>
        <dbReference type="ARBA" id="ARBA00022737"/>
    </source>
</evidence>
<dbReference type="PROSITE" id="PS50001">
    <property type="entry name" value="SH2"/>
    <property type="match status" value="1"/>
</dbReference>
<dbReference type="GO" id="GO:0009968">
    <property type="term" value="P:negative regulation of signal transduction"/>
    <property type="evidence" value="ECO:0007669"/>
    <property type="project" value="UniProtKB-KW"/>
</dbReference>
<feature type="compositionally biased region" description="Polar residues" evidence="19">
    <location>
        <begin position="485"/>
        <end position="494"/>
    </location>
</feature>
<keyword evidence="12 18" id="KW-0727">SH2 domain</keyword>
<feature type="domain" description="SOCS box" evidence="21">
    <location>
        <begin position="514"/>
        <end position="562"/>
    </location>
</feature>
<comment type="pathway">
    <text evidence="4">Protein modification; protein ubiquitination.</text>
</comment>
<dbReference type="GO" id="GO:0030042">
    <property type="term" value="P:actin filament depolymerization"/>
    <property type="evidence" value="ECO:0007669"/>
    <property type="project" value="TreeGrafter"/>
</dbReference>
<comment type="similarity">
    <text evidence="5">Belongs to the actin-binding proteins ADF family. Twinfilin subfamily.</text>
</comment>
<dbReference type="PANTHER" id="PTHR13759">
    <property type="entry name" value="TWINFILIN"/>
    <property type="match status" value="1"/>
</dbReference>
<dbReference type="GO" id="GO:0003785">
    <property type="term" value="F:actin monomer binding"/>
    <property type="evidence" value="ECO:0007669"/>
    <property type="project" value="TreeGrafter"/>
</dbReference>
<dbReference type="SMART" id="SM00102">
    <property type="entry name" value="ADF"/>
    <property type="match status" value="2"/>
</dbReference>
<evidence type="ECO:0000256" key="14">
    <source>
        <dbReference type="ARBA" id="ARBA00023212"/>
    </source>
</evidence>
<dbReference type="GO" id="GO:0030016">
    <property type="term" value="C:myofibril"/>
    <property type="evidence" value="ECO:0007669"/>
    <property type="project" value="TreeGrafter"/>
</dbReference>
<feature type="domain" description="ADF-H" evidence="22">
    <location>
        <begin position="150"/>
        <end position="286"/>
    </location>
</feature>
<reference evidence="23 24" key="1">
    <citation type="submission" date="2019-07" db="EMBL/GenBank/DDBJ databases">
        <title>Chromosome genome assembly for large yellow croaker.</title>
        <authorList>
            <person name="Xiao S."/>
        </authorList>
    </citation>
    <scope>NUCLEOTIDE SEQUENCE [LARGE SCALE GENOMIC DNA]</scope>
    <source>
        <strain evidence="23">JMULYC20181020</strain>
        <tissue evidence="23">Muscle</tissue>
    </source>
</reference>
<evidence type="ECO:0000259" key="22">
    <source>
        <dbReference type="PROSITE" id="PS51263"/>
    </source>
</evidence>
<evidence type="ECO:0000256" key="5">
    <source>
        <dbReference type="ARBA" id="ARBA00009557"/>
    </source>
</evidence>
<proteinExistence type="inferred from homology"/>
<evidence type="ECO:0000256" key="11">
    <source>
        <dbReference type="ARBA" id="ARBA00022786"/>
    </source>
</evidence>
<dbReference type="EMBL" id="REGW02000003">
    <property type="protein sequence ID" value="KAE8298546.1"/>
    <property type="molecule type" value="Genomic_DNA"/>
</dbReference>
<dbReference type="CDD" id="cd11285">
    <property type="entry name" value="ADF_Twf-N_like"/>
    <property type="match status" value="1"/>
</dbReference>
<evidence type="ECO:0000256" key="4">
    <source>
        <dbReference type="ARBA" id="ARBA00004906"/>
    </source>
</evidence>
<dbReference type="SUPFAM" id="SSF55550">
    <property type="entry name" value="SH2 domain"/>
    <property type="match status" value="1"/>
</dbReference>
<dbReference type="FunFam" id="1.10.750.20:FF:000002">
    <property type="entry name" value="Suppressor of cytokine signaling 2"/>
    <property type="match status" value="1"/>
</dbReference>
<feature type="domain" description="ADF-H" evidence="22">
    <location>
        <begin position="1"/>
        <end position="112"/>
    </location>
</feature>
<dbReference type="GO" id="GO:0051016">
    <property type="term" value="P:barbed-end actin filament capping"/>
    <property type="evidence" value="ECO:0007669"/>
    <property type="project" value="TreeGrafter"/>
</dbReference>
<feature type="compositionally biased region" description="Basic and acidic residues" evidence="19">
    <location>
        <begin position="497"/>
        <end position="506"/>
    </location>
</feature>
<dbReference type="AlphaFoldDB" id="A0A6G0J4Y3"/>
<sequence>MKIVIRNEELVLDWYREPAQSWDKDYDQFLLPLLTPQEPCYILYRLDSRNAQGYEWIFIAWSPDQSPVRQKMVYAATRATLKKEFGGGHIKDEMFGTVEDDLCFQGYLRHMSSCSSPAPLTMAEQELQRIKVTEVTMEFGLDKRAQTLQGLAFPLQEEAKRALQQLKQRRINYIQLRLDVEKETIELVHTKPTETHELPYRIPTDSPRYHFFIFKHSHQGQMQEALVFIYSMPGYTCSIKERMLYSSCKNRLLDEVERDYQLEVTKKMEIDSGDGLTEDFLYEEVHPMEHTLKQAFSKPRGPGGKRGNKRLIKGAGENGEEMKALYSEAFSPATGYDPYDFPRSKGCCQSKMVARAVTVFHHEEHGGSCCPHPSPPPWDPAEDLRCITTTFQYLQTSGWYWGSISASEAREALLKRSEGTFLIRDSSHPQYMLALSVKTRCGPTSVRIEYSRGSFWLDSISPGLPLLQSFPDVLSLMQHYMGSGHTPQDQSSGDIQPKTKPEMHTAKDSGVPLKLMHPLHKPQAFPSLQHLTRLTINRHTNCPDQLPLPKPLLRYLQDYPFHI</sequence>
<dbReference type="Pfam" id="PF07525">
    <property type="entry name" value="SOCS_box"/>
    <property type="match status" value="1"/>
</dbReference>
<dbReference type="SMART" id="SM00252">
    <property type="entry name" value="SH2"/>
    <property type="match status" value="1"/>
</dbReference>
<dbReference type="SUPFAM" id="SSF55753">
    <property type="entry name" value="Actin depolymerizing proteins"/>
    <property type="match status" value="2"/>
</dbReference>
<dbReference type="InterPro" id="IPR036036">
    <property type="entry name" value="SOCS_box-like_dom_sf"/>
</dbReference>
<evidence type="ECO:0000256" key="2">
    <source>
        <dbReference type="ARBA" id="ARBA00004544"/>
    </source>
</evidence>
<evidence type="ECO:0000256" key="13">
    <source>
        <dbReference type="ARBA" id="ARBA00023203"/>
    </source>
</evidence>
<evidence type="ECO:0000256" key="18">
    <source>
        <dbReference type="PROSITE-ProRule" id="PRU00191"/>
    </source>
</evidence>
<accession>A0A6G0J4Y3</accession>
<evidence type="ECO:0000256" key="3">
    <source>
        <dbReference type="ARBA" id="ARBA00004556"/>
    </source>
</evidence>
<dbReference type="GO" id="GO:0005884">
    <property type="term" value="C:actin filament"/>
    <property type="evidence" value="ECO:0007669"/>
    <property type="project" value="TreeGrafter"/>
</dbReference>
<dbReference type="Pfam" id="PF00241">
    <property type="entry name" value="Cofilin_ADF"/>
    <property type="match status" value="2"/>
</dbReference>
<dbReference type="Gene3D" id="3.40.20.10">
    <property type="entry name" value="Severin"/>
    <property type="match status" value="2"/>
</dbReference>
<dbReference type="CDD" id="cd11284">
    <property type="entry name" value="ADF_Twf-C_like"/>
    <property type="match status" value="1"/>
</dbReference>
<dbReference type="CDD" id="cd10718">
    <property type="entry name" value="SH2_CIS"/>
    <property type="match status" value="1"/>
</dbReference>
<dbReference type="Proteomes" id="UP000424527">
    <property type="component" value="Unassembled WGS sequence"/>
</dbReference>
<keyword evidence="24" id="KW-1185">Reference proteome</keyword>
<dbReference type="SMART" id="SM00253">
    <property type="entry name" value="SOCS"/>
    <property type="match status" value="1"/>
</dbReference>
<keyword evidence="13" id="KW-0009">Actin-binding</keyword>
<dbReference type="InterPro" id="IPR001496">
    <property type="entry name" value="SOCS_box"/>
</dbReference>
<dbReference type="Gene3D" id="3.30.505.10">
    <property type="entry name" value="SH2 domain"/>
    <property type="match status" value="1"/>
</dbReference>
<evidence type="ECO:0000256" key="19">
    <source>
        <dbReference type="SAM" id="MobiDB-lite"/>
    </source>
</evidence>
<gene>
    <name evidence="23" type="ORF">D5F01_LYC03048</name>
</gene>
<keyword evidence="7" id="KW-0963">Cytoplasm</keyword>
<keyword evidence="10" id="KW-0677">Repeat</keyword>